<dbReference type="InterPro" id="IPR005090">
    <property type="entry name" value="RepC_N"/>
</dbReference>
<keyword evidence="5" id="KW-1185">Reference proteome</keyword>
<dbReference type="AlphaFoldDB" id="A0A0K6I8C3"/>
<feature type="compositionally biased region" description="Basic and acidic residues" evidence="1">
    <location>
        <begin position="278"/>
        <end position="293"/>
    </location>
</feature>
<dbReference type="InterPro" id="IPR021760">
    <property type="entry name" value="RepC_C"/>
</dbReference>
<name>A0A0K6I8C3_9HYPH</name>
<dbReference type="NCBIfam" id="NF040974">
    <property type="entry name" value="RepABC_RepC"/>
    <property type="match status" value="1"/>
</dbReference>
<evidence type="ECO:0000259" key="2">
    <source>
        <dbReference type="Pfam" id="PF03428"/>
    </source>
</evidence>
<dbReference type="InterPro" id="IPR047611">
    <property type="entry name" value="RepABC_RepC"/>
</dbReference>
<sequence>MSTTSIATFRKVTPGILASAVLSQQEERPVVTKQDLSLVLKRAAPALGIDGTSYHVLDILLGLVQAEDFKAGRRPVVAISNQRLSEYTSRHPRTVIRCLKRLVEAGILAYRDSPTGRRYVQKDNASGHIEAYGLDFTPACVNLESFRAAADAFQAQIKADQAARRELTRLARAIADLDEACEGLEGFRACALTILEERHTLLGFRLERMRALYQDALDSAASDHAAFSEYMSSTGDIPVTSLSITNRPDSSESNINRTRPDGRDINTKTDNGCAVEMALEKEPCGDPAREQPKLRPAARPRGAGRDTQRDIHQEARQKTQRATQRDMQQGRAQGASHHGLLDDVPAGLVESACSELQAVIRHRLSSWPAICEAAEEIRVLIGVSPPAYAQAVEQQGRYVAAACLAVVAEKALRDPEQISRPGGYFRAMIERAGEGRLHLARSLFGLAADRRS</sequence>
<dbReference type="Pfam" id="PF03428">
    <property type="entry name" value="RP-C"/>
    <property type="match status" value="1"/>
</dbReference>
<accession>A0A0K6I8C3</accession>
<feature type="compositionally biased region" description="Basic and acidic residues" evidence="1">
    <location>
        <begin position="303"/>
        <end position="317"/>
    </location>
</feature>
<evidence type="ECO:0000256" key="1">
    <source>
        <dbReference type="SAM" id="MobiDB-lite"/>
    </source>
</evidence>
<dbReference type="EMBL" id="CYHE01000012">
    <property type="protein sequence ID" value="CUA99293.1"/>
    <property type="molecule type" value="Genomic_DNA"/>
</dbReference>
<feature type="compositionally biased region" description="Basic and acidic residues" evidence="1">
    <location>
        <begin position="258"/>
        <end position="267"/>
    </location>
</feature>
<feature type="compositionally biased region" description="Polar residues" evidence="1">
    <location>
        <begin position="237"/>
        <end position="257"/>
    </location>
</feature>
<feature type="domain" description="Plasmid replication protein C C-terminal" evidence="3">
    <location>
        <begin position="347"/>
        <end position="447"/>
    </location>
</feature>
<dbReference type="InterPro" id="IPR036390">
    <property type="entry name" value="WH_DNA-bd_sf"/>
</dbReference>
<feature type="domain" description="Plasmid replication protein C N-terminal" evidence="2">
    <location>
        <begin position="10"/>
        <end position="178"/>
    </location>
</feature>
<dbReference type="InterPro" id="IPR036388">
    <property type="entry name" value="WH-like_DNA-bd_sf"/>
</dbReference>
<evidence type="ECO:0000313" key="5">
    <source>
        <dbReference type="Proteomes" id="UP000183900"/>
    </source>
</evidence>
<dbReference type="Pfam" id="PF11800">
    <property type="entry name" value="RP-C_C"/>
    <property type="match status" value="1"/>
</dbReference>
<dbReference type="SUPFAM" id="SSF46785">
    <property type="entry name" value="Winged helix' DNA-binding domain"/>
    <property type="match status" value="1"/>
</dbReference>
<dbReference type="RefSeq" id="WP_208975754.1">
    <property type="nucleotide sequence ID" value="NZ_CYHE01000012.1"/>
</dbReference>
<reference evidence="5" key="1">
    <citation type="submission" date="2015-08" db="EMBL/GenBank/DDBJ databases">
        <authorList>
            <person name="Varghese N."/>
        </authorList>
    </citation>
    <scope>NUCLEOTIDE SEQUENCE [LARGE SCALE GENOMIC DNA]</scope>
    <source>
        <strain evidence="5">DSM 23407</strain>
    </source>
</reference>
<dbReference type="Gene3D" id="1.10.10.10">
    <property type="entry name" value="Winged helix-like DNA-binding domain superfamily/Winged helix DNA-binding domain"/>
    <property type="match status" value="1"/>
</dbReference>
<protein>
    <submittedName>
        <fullName evidence="4">Replication protein C C-terminal region/Replication protein C N-terminal domain</fullName>
    </submittedName>
</protein>
<organism evidence="4 5">
    <name type="scientific">Pannonibacter indicus</name>
    <dbReference type="NCBI Taxonomy" id="466044"/>
    <lineage>
        <taxon>Bacteria</taxon>
        <taxon>Pseudomonadati</taxon>
        <taxon>Pseudomonadota</taxon>
        <taxon>Alphaproteobacteria</taxon>
        <taxon>Hyphomicrobiales</taxon>
        <taxon>Stappiaceae</taxon>
        <taxon>Pannonibacter</taxon>
    </lineage>
</organism>
<gene>
    <name evidence="4" type="ORF">Ga0061067_112101</name>
</gene>
<evidence type="ECO:0000313" key="4">
    <source>
        <dbReference type="EMBL" id="CUA99293.1"/>
    </source>
</evidence>
<dbReference type="Proteomes" id="UP000183900">
    <property type="component" value="Unassembled WGS sequence"/>
</dbReference>
<proteinExistence type="predicted"/>
<feature type="compositionally biased region" description="Polar residues" evidence="1">
    <location>
        <begin position="320"/>
        <end position="331"/>
    </location>
</feature>
<evidence type="ECO:0000259" key="3">
    <source>
        <dbReference type="Pfam" id="PF11800"/>
    </source>
</evidence>
<feature type="region of interest" description="Disordered" evidence="1">
    <location>
        <begin position="237"/>
        <end position="338"/>
    </location>
</feature>